<feature type="chain" id="PRO_5045129074" evidence="1">
    <location>
        <begin position="19"/>
        <end position="251"/>
    </location>
</feature>
<dbReference type="SUPFAM" id="SSF88713">
    <property type="entry name" value="Glycoside hydrolase/deacetylase"/>
    <property type="match status" value="1"/>
</dbReference>
<feature type="signal peptide" evidence="1">
    <location>
        <begin position="1"/>
        <end position="18"/>
    </location>
</feature>
<dbReference type="PANTHER" id="PTHR30105:SF2">
    <property type="entry name" value="DIVERGENT POLYSACCHARIDE DEACETYLASE SUPERFAMILY"/>
    <property type="match status" value="1"/>
</dbReference>
<dbReference type="EMBL" id="JAHZST010000011">
    <property type="protein sequence ID" value="MBW8184947.1"/>
    <property type="molecule type" value="Genomic_DNA"/>
</dbReference>
<reference evidence="2 3" key="1">
    <citation type="submission" date="2021-07" db="EMBL/GenBank/DDBJ databases">
        <title>Shewanella sp. nov, isolated from SCS.</title>
        <authorList>
            <person name="Cao W.R."/>
        </authorList>
    </citation>
    <scope>NUCLEOTIDE SEQUENCE [LARGE SCALE GENOMIC DNA]</scope>
    <source>
        <strain evidence="2 3">NR704-98</strain>
    </source>
</reference>
<dbReference type="InterPro" id="IPR006837">
    <property type="entry name" value="Divergent_DAC"/>
</dbReference>
<protein>
    <submittedName>
        <fullName evidence="2">Divergent polysaccharide deacetylase family protein</fullName>
    </submittedName>
</protein>
<gene>
    <name evidence="2" type="ORF">K0625_14905</name>
</gene>
<comment type="caution">
    <text evidence="2">The sequence shown here is derived from an EMBL/GenBank/DDBJ whole genome shotgun (WGS) entry which is preliminary data.</text>
</comment>
<accession>A0ABS7E7F3</accession>
<keyword evidence="3" id="KW-1185">Reference proteome</keyword>
<dbReference type="Proteomes" id="UP001195963">
    <property type="component" value="Unassembled WGS sequence"/>
</dbReference>
<evidence type="ECO:0000256" key="1">
    <source>
        <dbReference type="SAM" id="SignalP"/>
    </source>
</evidence>
<dbReference type="Pfam" id="PF04748">
    <property type="entry name" value="Polysacc_deac_2"/>
    <property type="match status" value="1"/>
</dbReference>
<evidence type="ECO:0000313" key="3">
    <source>
        <dbReference type="Proteomes" id="UP001195963"/>
    </source>
</evidence>
<dbReference type="InterPro" id="IPR011330">
    <property type="entry name" value="Glyco_hydro/deAcase_b/a-brl"/>
</dbReference>
<dbReference type="PANTHER" id="PTHR30105">
    <property type="entry name" value="UNCHARACTERIZED YIBQ-RELATED"/>
    <property type="match status" value="1"/>
</dbReference>
<sequence length="251" mass="27700">MRLTLIFLAVFISSFTHAAQVAIIIDDIGYRQSDEAVLTLPENITLSVLPHTPLGHSVANAAHERGHEIMVHLPMQALNGKALGPGGLTNTMGESELKKSIQSAFLSVPFAKGANNHMGSLLTQLEEPMLWVMESLKQQDLYFVDSVTTRFTKAGTTADQLGIPQLKRELFLDNDISAAALDRQFSKLITLAHNQGQIVAIAHPYPETIEFLKLNLPRLQKAGIKLVKTSELLPYRLASKESHTTEEELRL</sequence>
<dbReference type="RefSeq" id="WP_220110423.1">
    <property type="nucleotide sequence ID" value="NZ_JAHZST010000011.1"/>
</dbReference>
<dbReference type="CDD" id="cd10936">
    <property type="entry name" value="CE4_DAC2"/>
    <property type="match status" value="1"/>
</dbReference>
<keyword evidence="1" id="KW-0732">Signal</keyword>
<organism evidence="2 3">
    <name type="scientific">Shewanella nanhaiensis</name>
    <dbReference type="NCBI Taxonomy" id="2864872"/>
    <lineage>
        <taxon>Bacteria</taxon>
        <taxon>Pseudomonadati</taxon>
        <taxon>Pseudomonadota</taxon>
        <taxon>Gammaproteobacteria</taxon>
        <taxon>Alteromonadales</taxon>
        <taxon>Shewanellaceae</taxon>
        <taxon>Shewanella</taxon>
    </lineage>
</organism>
<dbReference type="Gene3D" id="3.20.20.370">
    <property type="entry name" value="Glycoside hydrolase/deacetylase"/>
    <property type="match status" value="1"/>
</dbReference>
<name>A0ABS7E7F3_9GAMM</name>
<evidence type="ECO:0000313" key="2">
    <source>
        <dbReference type="EMBL" id="MBW8184947.1"/>
    </source>
</evidence>
<proteinExistence type="predicted"/>